<sequence length="62" mass="7357">MRRRCDAEKNEDICESVGEPYGKDCNAEVYNGEERRDTHSAGYRWKKFKAGTNRERYGMNDY</sequence>
<dbReference type="AlphaFoldDB" id="A0A0M3J9H7"/>
<dbReference type="WBParaSite" id="ASIM_0000424201-mRNA-1">
    <property type="protein sequence ID" value="ASIM_0000424201-mRNA-1"/>
    <property type="gene ID" value="ASIM_0000424201"/>
</dbReference>
<proteinExistence type="predicted"/>
<accession>A0A0M3J9H7</accession>
<reference evidence="1 2" key="2">
    <citation type="submission" date="2018-11" db="EMBL/GenBank/DDBJ databases">
        <authorList>
            <consortium name="Pathogen Informatics"/>
        </authorList>
    </citation>
    <scope>NUCLEOTIDE SEQUENCE [LARGE SCALE GENOMIC DNA]</scope>
</reference>
<dbReference type="EMBL" id="UYRR01006799">
    <property type="protein sequence ID" value="VDK22988.1"/>
    <property type="molecule type" value="Genomic_DNA"/>
</dbReference>
<name>A0A0M3J9H7_ANISI</name>
<protein>
    <submittedName>
        <fullName evidence="1 3">Uncharacterized protein</fullName>
    </submittedName>
</protein>
<organism evidence="3">
    <name type="scientific">Anisakis simplex</name>
    <name type="common">Herring worm</name>
    <dbReference type="NCBI Taxonomy" id="6269"/>
    <lineage>
        <taxon>Eukaryota</taxon>
        <taxon>Metazoa</taxon>
        <taxon>Ecdysozoa</taxon>
        <taxon>Nematoda</taxon>
        <taxon>Chromadorea</taxon>
        <taxon>Rhabditida</taxon>
        <taxon>Spirurina</taxon>
        <taxon>Ascaridomorpha</taxon>
        <taxon>Ascaridoidea</taxon>
        <taxon>Anisakidae</taxon>
        <taxon>Anisakis</taxon>
        <taxon>Anisakis simplex complex</taxon>
    </lineage>
</organism>
<reference evidence="3" key="1">
    <citation type="submission" date="2017-02" db="UniProtKB">
        <authorList>
            <consortium name="WormBaseParasite"/>
        </authorList>
    </citation>
    <scope>IDENTIFICATION</scope>
</reference>
<keyword evidence="2" id="KW-1185">Reference proteome</keyword>
<dbReference type="Proteomes" id="UP000267096">
    <property type="component" value="Unassembled WGS sequence"/>
</dbReference>
<gene>
    <name evidence="1" type="ORF">ASIM_LOCUS4058</name>
</gene>
<evidence type="ECO:0000313" key="2">
    <source>
        <dbReference type="Proteomes" id="UP000267096"/>
    </source>
</evidence>
<evidence type="ECO:0000313" key="1">
    <source>
        <dbReference type="EMBL" id="VDK22988.1"/>
    </source>
</evidence>
<evidence type="ECO:0000313" key="3">
    <source>
        <dbReference type="WBParaSite" id="ASIM_0000424201-mRNA-1"/>
    </source>
</evidence>